<dbReference type="PROSITE" id="PS50109">
    <property type="entry name" value="HIS_KIN"/>
    <property type="match status" value="1"/>
</dbReference>
<dbReference type="OrthoDB" id="9764154at2"/>
<evidence type="ECO:0000313" key="7">
    <source>
        <dbReference type="Proteomes" id="UP000460272"/>
    </source>
</evidence>
<dbReference type="GO" id="GO:0000155">
    <property type="term" value="F:phosphorelay sensor kinase activity"/>
    <property type="evidence" value="ECO:0007669"/>
    <property type="project" value="InterPro"/>
</dbReference>
<dbReference type="SUPFAM" id="SSF55874">
    <property type="entry name" value="ATPase domain of HSP90 chaperone/DNA topoisomerase II/histidine kinase"/>
    <property type="match status" value="1"/>
</dbReference>
<keyword evidence="1" id="KW-0808">Transferase</keyword>
<evidence type="ECO:0000313" key="6">
    <source>
        <dbReference type="EMBL" id="TVZ00234.1"/>
    </source>
</evidence>
<dbReference type="EMBL" id="RPFW01000009">
    <property type="protein sequence ID" value="TVZ00234.1"/>
    <property type="molecule type" value="Genomic_DNA"/>
</dbReference>
<evidence type="ECO:0000256" key="1">
    <source>
        <dbReference type="ARBA" id="ARBA00022679"/>
    </source>
</evidence>
<dbReference type="InterPro" id="IPR003594">
    <property type="entry name" value="HATPase_dom"/>
</dbReference>
<dbReference type="Gene3D" id="1.20.5.1930">
    <property type="match status" value="1"/>
</dbReference>
<feature type="domain" description="Histidine kinase" evidence="5">
    <location>
        <begin position="309"/>
        <end position="402"/>
    </location>
</feature>
<name>A0A6P2BMJ3_9ACTN</name>
<dbReference type="InterPro" id="IPR003018">
    <property type="entry name" value="GAF"/>
</dbReference>
<dbReference type="PANTHER" id="PTHR24421:SF61">
    <property type="entry name" value="OXYGEN SENSOR HISTIDINE KINASE NREB"/>
    <property type="match status" value="1"/>
</dbReference>
<dbReference type="Gene3D" id="3.30.565.10">
    <property type="entry name" value="Histidine kinase-like ATPase, C-terminal domain"/>
    <property type="match status" value="1"/>
</dbReference>
<sequence length="427" mass="45026">MGEGTARERDRQRRVAAIARAAANLASQGSLPTILDAIAAEVLQADALAAVQIMTLDAAGRQLRVMGSAGFGHWPDFFDRLMECRARGAALRMIDAFSSAEPVLVPNRWAAIRDDPAWTPLREYLGERDWESFASVPLIARGQAVGVLNAFFAPGQAMAPPAVEFLVAMADQAAIAVDYATLLRHARDGARREERQRLARDLHDSIVQQVFSISMQAKSLEVLAGRGEAVPAQAVARIAGEVGGLSQAALADLRAMVHELRPAALADLGGLEEALRVLAKSTANRTGLTVSVSAGRGLDTATGELAEDVYRIIAEALHNAVRHAGAAKVAVRLAVRGDQLTATVTDDGRGIAQDASPLPRDAPAGYGLTTMRERAERWGGAVAVQPGRAAGTVVRLMVPLPGETALPSETAGAGIRAVSEASQERAR</sequence>
<accession>A0A6P2BMJ3</accession>
<keyword evidence="7" id="KW-1185">Reference proteome</keyword>
<dbReference type="Gene3D" id="3.30.450.40">
    <property type="match status" value="1"/>
</dbReference>
<dbReference type="Pfam" id="PF02518">
    <property type="entry name" value="HATPase_c"/>
    <property type="match status" value="1"/>
</dbReference>
<gene>
    <name evidence="6" type="ORF">EAS64_36875</name>
</gene>
<dbReference type="InterPro" id="IPR029016">
    <property type="entry name" value="GAF-like_dom_sf"/>
</dbReference>
<dbReference type="CDD" id="cd16917">
    <property type="entry name" value="HATPase_UhpB-NarQ-NarX-like"/>
    <property type="match status" value="1"/>
</dbReference>
<dbReference type="Pfam" id="PF07730">
    <property type="entry name" value="HisKA_3"/>
    <property type="match status" value="1"/>
</dbReference>
<evidence type="ECO:0000256" key="2">
    <source>
        <dbReference type="ARBA" id="ARBA00022777"/>
    </source>
</evidence>
<proteinExistence type="predicted"/>
<dbReference type="SMART" id="SM00387">
    <property type="entry name" value="HATPase_c"/>
    <property type="match status" value="1"/>
</dbReference>
<dbReference type="GO" id="GO:0016020">
    <property type="term" value="C:membrane"/>
    <property type="evidence" value="ECO:0007669"/>
    <property type="project" value="InterPro"/>
</dbReference>
<dbReference type="RefSeq" id="WP_145860865.1">
    <property type="nucleotide sequence ID" value="NZ_RPFW01000009.1"/>
</dbReference>
<dbReference type="Proteomes" id="UP000460272">
    <property type="component" value="Unassembled WGS sequence"/>
</dbReference>
<organism evidence="6 7">
    <name type="scientific">Trebonia kvetii</name>
    <dbReference type="NCBI Taxonomy" id="2480626"/>
    <lineage>
        <taxon>Bacteria</taxon>
        <taxon>Bacillati</taxon>
        <taxon>Actinomycetota</taxon>
        <taxon>Actinomycetes</taxon>
        <taxon>Streptosporangiales</taxon>
        <taxon>Treboniaceae</taxon>
        <taxon>Trebonia</taxon>
    </lineage>
</organism>
<evidence type="ECO:0000256" key="4">
    <source>
        <dbReference type="SAM" id="MobiDB-lite"/>
    </source>
</evidence>
<dbReference type="AlphaFoldDB" id="A0A6P2BMJ3"/>
<dbReference type="InterPro" id="IPR050482">
    <property type="entry name" value="Sensor_HK_TwoCompSys"/>
</dbReference>
<protein>
    <submittedName>
        <fullName evidence="6">GAF domain-containing protein</fullName>
    </submittedName>
</protein>
<dbReference type="InterPro" id="IPR011712">
    <property type="entry name" value="Sig_transdc_His_kin_sub3_dim/P"/>
</dbReference>
<keyword evidence="3" id="KW-0902">Two-component regulatory system</keyword>
<dbReference type="Pfam" id="PF13185">
    <property type="entry name" value="GAF_2"/>
    <property type="match status" value="1"/>
</dbReference>
<dbReference type="InterPro" id="IPR036890">
    <property type="entry name" value="HATPase_C_sf"/>
</dbReference>
<feature type="region of interest" description="Disordered" evidence="4">
    <location>
        <begin position="405"/>
        <end position="427"/>
    </location>
</feature>
<dbReference type="InterPro" id="IPR005467">
    <property type="entry name" value="His_kinase_dom"/>
</dbReference>
<dbReference type="SUPFAM" id="SSF55781">
    <property type="entry name" value="GAF domain-like"/>
    <property type="match status" value="1"/>
</dbReference>
<comment type="caution">
    <text evidence="6">The sequence shown here is derived from an EMBL/GenBank/DDBJ whole genome shotgun (WGS) entry which is preliminary data.</text>
</comment>
<dbReference type="PANTHER" id="PTHR24421">
    <property type="entry name" value="NITRATE/NITRITE SENSOR PROTEIN NARX-RELATED"/>
    <property type="match status" value="1"/>
</dbReference>
<evidence type="ECO:0000259" key="5">
    <source>
        <dbReference type="PROSITE" id="PS50109"/>
    </source>
</evidence>
<reference evidence="6 7" key="1">
    <citation type="submission" date="2018-11" db="EMBL/GenBank/DDBJ databases">
        <title>Trebonia kvetii gen.nov., sp.nov., a novel acidophilic actinobacterium, and proposal of the new actinobacterial family Treboniaceae fam. nov.</title>
        <authorList>
            <person name="Rapoport D."/>
            <person name="Sagova-Mareckova M."/>
            <person name="Sedlacek I."/>
            <person name="Provaznik J."/>
            <person name="Kralova S."/>
            <person name="Pavlinic D."/>
            <person name="Benes V."/>
            <person name="Kopecky J."/>
        </authorList>
    </citation>
    <scope>NUCLEOTIDE SEQUENCE [LARGE SCALE GENOMIC DNA]</scope>
    <source>
        <strain evidence="6 7">15Tr583</strain>
    </source>
</reference>
<evidence type="ECO:0000256" key="3">
    <source>
        <dbReference type="ARBA" id="ARBA00023012"/>
    </source>
</evidence>
<dbReference type="GO" id="GO:0046983">
    <property type="term" value="F:protein dimerization activity"/>
    <property type="evidence" value="ECO:0007669"/>
    <property type="project" value="InterPro"/>
</dbReference>
<keyword evidence="2" id="KW-0418">Kinase</keyword>